<name>A0A518AX88_9BACT</name>
<dbReference type="PANTHER" id="PTHR33360">
    <property type="entry name" value="TRANSPOSASE FOR INSERTION SEQUENCE ELEMENT IS200"/>
    <property type="match status" value="1"/>
</dbReference>
<protein>
    <submittedName>
        <fullName evidence="2">Transposase IS200 like protein</fullName>
    </submittedName>
</protein>
<dbReference type="InterPro" id="IPR036515">
    <property type="entry name" value="Transposase_17_sf"/>
</dbReference>
<dbReference type="GO" id="GO:0003677">
    <property type="term" value="F:DNA binding"/>
    <property type="evidence" value="ECO:0007669"/>
    <property type="project" value="InterPro"/>
</dbReference>
<dbReference type="SMART" id="SM01321">
    <property type="entry name" value="Y1_Tnp"/>
    <property type="match status" value="1"/>
</dbReference>
<dbReference type="GO" id="GO:0006313">
    <property type="term" value="P:DNA transposition"/>
    <property type="evidence" value="ECO:0007669"/>
    <property type="project" value="InterPro"/>
</dbReference>
<reference evidence="2 3" key="1">
    <citation type="submission" date="2019-02" db="EMBL/GenBank/DDBJ databases">
        <title>Deep-cultivation of Planctomycetes and their phenomic and genomic characterization uncovers novel biology.</title>
        <authorList>
            <person name="Wiegand S."/>
            <person name="Jogler M."/>
            <person name="Boedeker C."/>
            <person name="Pinto D."/>
            <person name="Vollmers J."/>
            <person name="Rivas-Marin E."/>
            <person name="Kohn T."/>
            <person name="Peeters S.H."/>
            <person name="Heuer A."/>
            <person name="Rast P."/>
            <person name="Oberbeckmann S."/>
            <person name="Bunk B."/>
            <person name="Jeske O."/>
            <person name="Meyerdierks A."/>
            <person name="Storesund J.E."/>
            <person name="Kallscheuer N."/>
            <person name="Luecker S."/>
            <person name="Lage O.M."/>
            <person name="Pohl T."/>
            <person name="Merkel B.J."/>
            <person name="Hornburger P."/>
            <person name="Mueller R.-W."/>
            <person name="Bruemmer F."/>
            <person name="Labrenz M."/>
            <person name="Spormann A.M."/>
            <person name="Op den Camp H."/>
            <person name="Overmann J."/>
            <person name="Amann R."/>
            <person name="Jetten M.S.M."/>
            <person name="Mascher T."/>
            <person name="Medema M.H."/>
            <person name="Devos D.P."/>
            <person name="Kaster A.-K."/>
            <person name="Ovreas L."/>
            <person name="Rohde M."/>
            <person name="Galperin M.Y."/>
            <person name="Jogler C."/>
        </authorList>
    </citation>
    <scope>NUCLEOTIDE SEQUENCE [LARGE SCALE GENOMIC DNA]</scope>
    <source>
        <strain evidence="2 3">Pan216</strain>
    </source>
</reference>
<dbReference type="Proteomes" id="UP000317093">
    <property type="component" value="Chromosome"/>
</dbReference>
<proteinExistence type="predicted"/>
<dbReference type="NCBIfam" id="NF033573">
    <property type="entry name" value="transpos_IS200"/>
    <property type="match status" value="1"/>
</dbReference>
<keyword evidence="3" id="KW-1185">Reference proteome</keyword>
<dbReference type="EMBL" id="CP036279">
    <property type="protein sequence ID" value="QDU59331.1"/>
    <property type="molecule type" value="Genomic_DNA"/>
</dbReference>
<dbReference type="InterPro" id="IPR002686">
    <property type="entry name" value="Transposase_17"/>
</dbReference>
<dbReference type="RefSeq" id="WP_145253439.1">
    <property type="nucleotide sequence ID" value="NZ_CP036279.1"/>
</dbReference>
<evidence type="ECO:0000259" key="1">
    <source>
        <dbReference type="SMART" id="SM01321"/>
    </source>
</evidence>
<dbReference type="Gene3D" id="3.30.70.1290">
    <property type="entry name" value="Transposase IS200-like"/>
    <property type="match status" value="1"/>
</dbReference>
<dbReference type="Pfam" id="PF01797">
    <property type="entry name" value="Y1_Tnp"/>
    <property type="match status" value="1"/>
</dbReference>
<evidence type="ECO:0000313" key="2">
    <source>
        <dbReference type="EMBL" id="QDU59331.1"/>
    </source>
</evidence>
<dbReference type="PANTHER" id="PTHR33360:SF2">
    <property type="entry name" value="TRANSPOSASE FOR INSERTION SEQUENCE ELEMENT IS200"/>
    <property type="match status" value="1"/>
</dbReference>
<dbReference type="OrthoDB" id="9798161at2"/>
<organism evidence="2 3">
    <name type="scientific">Kolteria novifilia</name>
    <dbReference type="NCBI Taxonomy" id="2527975"/>
    <lineage>
        <taxon>Bacteria</taxon>
        <taxon>Pseudomonadati</taxon>
        <taxon>Planctomycetota</taxon>
        <taxon>Planctomycetia</taxon>
        <taxon>Kolteriales</taxon>
        <taxon>Kolteriaceae</taxon>
        <taxon>Kolteria</taxon>
    </lineage>
</organism>
<gene>
    <name evidence="2" type="ORF">Pan216_01590</name>
</gene>
<dbReference type="SUPFAM" id="SSF143422">
    <property type="entry name" value="Transposase IS200-like"/>
    <property type="match status" value="1"/>
</dbReference>
<accession>A0A518AX88</accession>
<sequence length="151" mass="17463">MAQSLAKVYLHLVFSTKGRVPFLKERDVQLRLHAYLAGASGNLDSPSVTVGGVEDHVHMLCRFGRNLAIADLIRELKRQSSRWIKEEHPRLHDFQWQQGYGAFSISPSHVGALSTYIAEQEEHHRHKSFQEEFRTLCAKYGVELDERYVWD</sequence>
<dbReference type="AlphaFoldDB" id="A0A518AX88"/>
<evidence type="ECO:0000313" key="3">
    <source>
        <dbReference type="Proteomes" id="UP000317093"/>
    </source>
</evidence>
<dbReference type="KEGG" id="knv:Pan216_01590"/>
<feature type="domain" description="Transposase IS200-like" evidence="1">
    <location>
        <begin position="5"/>
        <end position="120"/>
    </location>
</feature>
<dbReference type="GO" id="GO:0004803">
    <property type="term" value="F:transposase activity"/>
    <property type="evidence" value="ECO:0007669"/>
    <property type="project" value="InterPro"/>
</dbReference>